<evidence type="ECO:0000313" key="2">
    <source>
        <dbReference type="EMBL" id="WVZ26174.1"/>
    </source>
</evidence>
<organism evidence="2 3">
    <name type="scientific">Vigna mungo</name>
    <name type="common">Black gram</name>
    <name type="synonym">Phaseolus mungo</name>
    <dbReference type="NCBI Taxonomy" id="3915"/>
    <lineage>
        <taxon>Eukaryota</taxon>
        <taxon>Viridiplantae</taxon>
        <taxon>Streptophyta</taxon>
        <taxon>Embryophyta</taxon>
        <taxon>Tracheophyta</taxon>
        <taxon>Spermatophyta</taxon>
        <taxon>Magnoliopsida</taxon>
        <taxon>eudicotyledons</taxon>
        <taxon>Gunneridae</taxon>
        <taxon>Pentapetalae</taxon>
        <taxon>rosids</taxon>
        <taxon>fabids</taxon>
        <taxon>Fabales</taxon>
        <taxon>Fabaceae</taxon>
        <taxon>Papilionoideae</taxon>
        <taxon>50 kb inversion clade</taxon>
        <taxon>NPAAA clade</taxon>
        <taxon>indigoferoid/millettioid clade</taxon>
        <taxon>Phaseoleae</taxon>
        <taxon>Vigna</taxon>
    </lineage>
</organism>
<dbReference type="Proteomes" id="UP001374535">
    <property type="component" value="Chromosome 1"/>
</dbReference>
<feature type="transmembrane region" description="Helical" evidence="1">
    <location>
        <begin position="72"/>
        <end position="98"/>
    </location>
</feature>
<dbReference type="AlphaFoldDB" id="A0AAQ3PGH1"/>
<keyword evidence="1" id="KW-0812">Transmembrane</keyword>
<sequence>MVKPSSLITLLKVLGFCFSYSVFIDVCECHMTLVMPRVLLRGASPPIMVPVVVFVCHFCFLRGKYAEMVELLWCSFIISSATIYSFILVMMMMMMMMIRQNLVLLLSPFLWLHA</sequence>
<keyword evidence="1" id="KW-1133">Transmembrane helix</keyword>
<protein>
    <submittedName>
        <fullName evidence="2">Uncharacterized protein</fullName>
    </submittedName>
</protein>
<evidence type="ECO:0000313" key="3">
    <source>
        <dbReference type="Proteomes" id="UP001374535"/>
    </source>
</evidence>
<dbReference type="EMBL" id="CP144700">
    <property type="protein sequence ID" value="WVZ26174.1"/>
    <property type="molecule type" value="Genomic_DNA"/>
</dbReference>
<proteinExistence type="predicted"/>
<feature type="transmembrane region" description="Helical" evidence="1">
    <location>
        <begin position="39"/>
        <end position="60"/>
    </location>
</feature>
<name>A0AAQ3PGH1_VIGMU</name>
<evidence type="ECO:0000256" key="1">
    <source>
        <dbReference type="SAM" id="Phobius"/>
    </source>
</evidence>
<keyword evidence="3" id="KW-1185">Reference proteome</keyword>
<accession>A0AAQ3PGH1</accession>
<reference evidence="2 3" key="1">
    <citation type="journal article" date="2023" name="Life. Sci Alliance">
        <title>Evolutionary insights into 3D genome organization and epigenetic landscape of Vigna mungo.</title>
        <authorList>
            <person name="Junaid A."/>
            <person name="Singh B."/>
            <person name="Bhatia S."/>
        </authorList>
    </citation>
    <scope>NUCLEOTIDE SEQUENCE [LARGE SCALE GENOMIC DNA]</scope>
    <source>
        <strain evidence="2">Urdbean</strain>
    </source>
</reference>
<gene>
    <name evidence="2" type="ORF">V8G54_004718</name>
</gene>
<keyword evidence="1" id="KW-0472">Membrane</keyword>